<organism evidence="2 3">
    <name type="scientific">Microthlaspi erraticum</name>
    <dbReference type="NCBI Taxonomy" id="1685480"/>
    <lineage>
        <taxon>Eukaryota</taxon>
        <taxon>Viridiplantae</taxon>
        <taxon>Streptophyta</taxon>
        <taxon>Embryophyta</taxon>
        <taxon>Tracheophyta</taxon>
        <taxon>Spermatophyta</taxon>
        <taxon>Magnoliopsida</taxon>
        <taxon>eudicotyledons</taxon>
        <taxon>Gunneridae</taxon>
        <taxon>Pentapetalae</taxon>
        <taxon>rosids</taxon>
        <taxon>malvids</taxon>
        <taxon>Brassicales</taxon>
        <taxon>Brassicaceae</taxon>
        <taxon>Coluteocarpeae</taxon>
        <taxon>Microthlaspi</taxon>
    </lineage>
</organism>
<proteinExistence type="predicted"/>
<dbReference type="InterPro" id="IPR015915">
    <property type="entry name" value="Kelch-typ_b-propeller"/>
</dbReference>
<dbReference type="InterPro" id="IPR050354">
    <property type="entry name" value="F-box/kelch-repeat_ARATH"/>
</dbReference>
<evidence type="ECO:0000313" key="2">
    <source>
        <dbReference type="EMBL" id="CAA7013523.1"/>
    </source>
</evidence>
<evidence type="ECO:0000259" key="1">
    <source>
        <dbReference type="Pfam" id="PF25210"/>
    </source>
</evidence>
<dbReference type="EMBL" id="CACVBM020000044">
    <property type="protein sequence ID" value="CAA7013523.1"/>
    <property type="molecule type" value="Genomic_DNA"/>
</dbReference>
<dbReference type="SUPFAM" id="SSF117281">
    <property type="entry name" value="Kelch motif"/>
    <property type="match status" value="1"/>
</dbReference>
<reference evidence="2" key="1">
    <citation type="submission" date="2020-01" db="EMBL/GenBank/DDBJ databases">
        <authorList>
            <person name="Mishra B."/>
        </authorList>
    </citation>
    <scope>NUCLEOTIDE SEQUENCE [LARGE SCALE GENOMIC DNA]</scope>
</reference>
<dbReference type="Proteomes" id="UP000467841">
    <property type="component" value="Unassembled WGS sequence"/>
</dbReference>
<gene>
    <name evidence="2" type="ORF">MERR_LOCUS757</name>
</gene>
<feature type="domain" description="FKB95-like N-terminal Kelch" evidence="1">
    <location>
        <begin position="8"/>
        <end position="159"/>
    </location>
</feature>
<dbReference type="AlphaFoldDB" id="A0A6D2HF50"/>
<dbReference type="Pfam" id="PF25210">
    <property type="entry name" value="Kelch_FKB95"/>
    <property type="match status" value="1"/>
</dbReference>
<protein>
    <recommendedName>
        <fullName evidence="1">FKB95-like N-terminal Kelch domain-containing protein</fullName>
    </recommendedName>
</protein>
<evidence type="ECO:0000313" key="3">
    <source>
        <dbReference type="Proteomes" id="UP000467841"/>
    </source>
</evidence>
<dbReference type="PANTHER" id="PTHR24414">
    <property type="entry name" value="F-BOX/KELCH-REPEAT PROTEIN SKIP4"/>
    <property type="match status" value="1"/>
</dbReference>
<dbReference type="OrthoDB" id="1099573at2759"/>
<dbReference type="PANTHER" id="PTHR24414:SF148">
    <property type="entry name" value="F-BOX DOMAIN-CONTAINING PROTEIN"/>
    <property type="match status" value="1"/>
</dbReference>
<keyword evidence="3" id="KW-1185">Reference proteome</keyword>
<dbReference type="InterPro" id="IPR057499">
    <property type="entry name" value="Kelch_FKB95"/>
</dbReference>
<comment type="caution">
    <text evidence="2">The sequence shown here is derived from an EMBL/GenBank/DDBJ whole genome shotgun (WGS) entry which is preliminary data.</text>
</comment>
<sequence length="175" mass="19931">MEVVVFQQTAAIEGKFHLMTIDGVVAYDPKLGKWDAVGRGLRWHMYPGGCCEIDKVLYSCSAAASTDEKVEVVLVWYDSKERTWRDVVGLVRLPKLTRKSNVRVAEYGGKMGVMWEEESFLFFPWGGSFKKKIWCAEIKLERRNSCEIWGEVDWLDHVLTIPATLKLGKVLAVTV</sequence>
<accession>A0A6D2HF50</accession>
<name>A0A6D2HF50_9BRAS</name>